<accession>A0A8D8QRI0</accession>
<dbReference type="AlphaFoldDB" id="A0A8D8QRI0"/>
<reference evidence="1" key="1">
    <citation type="submission" date="2021-05" db="EMBL/GenBank/DDBJ databases">
        <authorList>
            <person name="Alioto T."/>
            <person name="Alioto T."/>
            <person name="Gomez Garrido J."/>
        </authorList>
    </citation>
    <scope>NUCLEOTIDE SEQUENCE</scope>
</reference>
<dbReference type="EMBL" id="HBUF01096442">
    <property type="protein sequence ID" value="CAG6636940.1"/>
    <property type="molecule type" value="Transcribed_RNA"/>
</dbReference>
<proteinExistence type="predicted"/>
<protein>
    <submittedName>
        <fullName evidence="1">Uncharacterized protein</fullName>
    </submittedName>
</protein>
<organism evidence="1">
    <name type="scientific">Cacopsylla melanoneura</name>
    <dbReference type="NCBI Taxonomy" id="428564"/>
    <lineage>
        <taxon>Eukaryota</taxon>
        <taxon>Metazoa</taxon>
        <taxon>Ecdysozoa</taxon>
        <taxon>Arthropoda</taxon>
        <taxon>Hexapoda</taxon>
        <taxon>Insecta</taxon>
        <taxon>Pterygota</taxon>
        <taxon>Neoptera</taxon>
        <taxon>Paraneoptera</taxon>
        <taxon>Hemiptera</taxon>
        <taxon>Sternorrhyncha</taxon>
        <taxon>Psylloidea</taxon>
        <taxon>Psyllidae</taxon>
        <taxon>Psyllinae</taxon>
        <taxon>Cacopsylla</taxon>
    </lineage>
</organism>
<sequence length="146" mass="17246">MKNNQLMKTLQNTIHIMKQNLLKNNLKIQVTQFLHQYTITIKNHEAMTIKTLQDIIPTIKHLKSNLNIQHHQVHQCMNTIANHEVLKIQAYRMMTPSSKTTIDQFIMIIMDKEIEEYSIIIIIIITINNQIMTHQYISITELTQIQ</sequence>
<evidence type="ECO:0000313" key="1">
    <source>
        <dbReference type="EMBL" id="CAG6636940.1"/>
    </source>
</evidence>
<name>A0A8D8QRI0_9HEMI</name>